<dbReference type="SUPFAM" id="SSF56112">
    <property type="entry name" value="Protein kinase-like (PK-like)"/>
    <property type="match status" value="2"/>
</dbReference>
<gene>
    <name evidence="5" type="ORF">OE88DRAFT_1654349</name>
</gene>
<keyword evidence="1" id="KW-0547">Nucleotide-binding</keyword>
<feature type="domain" description="Protein kinase" evidence="4">
    <location>
        <begin position="534"/>
        <end position="819"/>
    </location>
</feature>
<evidence type="ECO:0000313" key="5">
    <source>
        <dbReference type="EMBL" id="TFK53944.1"/>
    </source>
</evidence>
<dbReference type="Gene3D" id="1.10.510.10">
    <property type="entry name" value="Transferase(Phosphotransferase) domain 1"/>
    <property type="match status" value="2"/>
</dbReference>
<reference evidence="5 6" key="1">
    <citation type="journal article" date="2019" name="Nat. Ecol. Evol.">
        <title>Megaphylogeny resolves global patterns of mushroom evolution.</title>
        <authorList>
            <person name="Varga T."/>
            <person name="Krizsan K."/>
            <person name="Foldi C."/>
            <person name="Dima B."/>
            <person name="Sanchez-Garcia M."/>
            <person name="Sanchez-Ramirez S."/>
            <person name="Szollosi G.J."/>
            <person name="Szarkandi J.G."/>
            <person name="Papp V."/>
            <person name="Albert L."/>
            <person name="Andreopoulos W."/>
            <person name="Angelini C."/>
            <person name="Antonin V."/>
            <person name="Barry K.W."/>
            <person name="Bougher N.L."/>
            <person name="Buchanan P."/>
            <person name="Buyck B."/>
            <person name="Bense V."/>
            <person name="Catcheside P."/>
            <person name="Chovatia M."/>
            <person name="Cooper J."/>
            <person name="Damon W."/>
            <person name="Desjardin D."/>
            <person name="Finy P."/>
            <person name="Geml J."/>
            <person name="Haridas S."/>
            <person name="Hughes K."/>
            <person name="Justo A."/>
            <person name="Karasinski D."/>
            <person name="Kautmanova I."/>
            <person name="Kiss B."/>
            <person name="Kocsube S."/>
            <person name="Kotiranta H."/>
            <person name="LaButti K.M."/>
            <person name="Lechner B.E."/>
            <person name="Liimatainen K."/>
            <person name="Lipzen A."/>
            <person name="Lukacs Z."/>
            <person name="Mihaltcheva S."/>
            <person name="Morgado L.N."/>
            <person name="Niskanen T."/>
            <person name="Noordeloos M.E."/>
            <person name="Ohm R.A."/>
            <person name="Ortiz-Santana B."/>
            <person name="Ovrebo C."/>
            <person name="Racz N."/>
            <person name="Riley R."/>
            <person name="Savchenko A."/>
            <person name="Shiryaev A."/>
            <person name="Soop K."/>
            <person name="Spirin V."/>
            <person name="Szebenyi C."/>
            <person name="Tomsovsky M."/>
            <person name="Tulloss R.E."/>
            <person name="Uehling J."/>
            <person name="Grigoriev I.V."/>
            <person name="Vagvolgyi C."/>
            <person name="Papp T."/>
            <person name="Martin F.M."/>
            <person name="Miettinen O."/>
            <person name="Hibbett D.S."/>
            <person name="Nagy L.G."/>
        </authorList>
    </citation>
    <scope>NUCLEOTIDE SEQUENCE [LARGE SCALE GENOMIC DNA]</scope>
    <source>
        <strain evidence="5 6">OMC1185</strain>
    </source>
</reference>
<dbReference type="STRING" id="5364.A0A5C3N880"/>
<organism evidence="5 6">
    <name type="scientific">Heliocybe sulcata</name>
    <dbReference type="NCBI Taxonomy" id="5364"/>
    <lineage>
        <taxon>Eukaryota</taxon>
        <taxon>Fungi</taxon>
        <taxon>Dikarya</taxon>
        <taxon>Basidiomycota</taxon>
        <taxon>Agaricomycotina</taxon>
        <taxon>Agaricomycetes</taxon>
        <taxon>Gloeophyllales</taxon>
        <taxon>Gloeophyllaceae</taxon>
        <taxon>Heliocybe</taxon>
    </lineage>
</organism>
<evidence type="ECO:0000256" key="1">
    <source>
        <dbReference type="ARBA" id="ARBA00022741"/>
    </source>
</evidence>
<dbReference type="AlphaFoldDB" id="A0A5C3N880"/>
<sequence>MCDKYAHRVLNSLDIVDPSHIVDASSWFKEFFLHVDEWSKLEPLALLLRKIEMGTTLCDLADSVPEHMRKMLHPKEPWASAQRYLDDNASLEELVLELLSPSEYIATIETLQHTVGGPKTFVNILDKLVDAGESEPDTYIYFQCLQSLQDLCSRFHILPCCVDLDGVVDKEGESYTSGGSLAADIYKGKHGNREVSVKVMRSYDDVENRQMQEIFYREAVTWKHLKHDNIVPFSGVTTVQLYNTVDSQGAPSQCMISDWMGLGNIREYLQHSPDANRLKLIIDCIEGLQYLHKMGLVHGDLKGVNILINYNSSACLYDFTQTSLWSYRPKTKPLLPTNSAASVWWMAPELLNDSGSIACSSTDIFSLAMLMLEVFTGKRPFAGQYVAVLEYVVSVYQSHVVPERYPGGCDIGINDRIWTLMTRCWERQPSCRPRLPEILSLVQDEDNSGQSVTPETQSRCASRSSSRISSMPSHDSEKSDTSMSTVDIDQLYQSLLRIDQHRRIRSLQFHQLQTQCACAERLPSEYTILDGLQRESDSPVAKGGFAWQYHGRYRGREVAIKVLARATSGHESEAVRKSFVREGLIWKQLDHPNIVGFIGVSDTAKLGIRTLHGRPCLCLVSDWMPSGNLVEYLKKNPGADRVGLLVQAGMGLNYLHSLGIAHGDLKGVNILIDSEGHAKLGDFGLTRDAYDPNMDVLSHVLSDITMAGTWRWMAPEMLWPHHFRLQRSACTTKSDIYAFGMVMYEVFSGQIPFQESQDTTVILKVYRQERPSRPGGESTEALTDFMWNVIEMCWQQEPEKRPSIHAVLDALEKAGKEYVVSPSRQATIKGRRRRQNRAPLDNGT</sequence>
<dbReference type="Proteomes" id="UP000305948">
    <property type="component" value="Unassembled WGS sequence"/>
</dbReference>
<keyword evidence="2" id="KW-0067">ATP-binding</keyword>
<feature type="compositionally biased region" description="Low complexity" evidence="3">
    <location>
        <begin position="458"/>
        <end position="473"/>
    </location>
</feature>
<dbReference type="SMART" id="SM00220">
    <property type="entry name" value="S_TKc"/>
    <property type="match status" value="2"/>
</dbReference>
<dbReference type="PROSITE" id="PS50011">
    <property type="entry name" value="PROTEIN_KINASE_DOM"/>
    <property type="match status" value="2"/>
</dbReference>
<evidence type="ECO:0000256" key="3">
    <source>
        <dbReference type="SAM" id="MobiDB-lite"/>
    </source>
</evidence>
<keyword evidence="5" id="KW-0418">Kinase</keyword>
<dbReference type="PROSITE" id="PS00108">
    <property type="entry name" value="PROTEIN_KINASE_ST"/>
    <property type="match status" value="2"/>
</dbReference>
<dbReference type="Pfam" id="PF07714">
    <property type="entry name" value="PK_Tyr_Ser-Thr"/>
    <property type="match status" value="2"/>
</dbReference>
<dbReference type="GO" id="GO:0004674">
    <property type="term" value="F:protein serine/threonine kinase activity"/>
    <property type="evidence" value="ECO:0007669"/>
    <property type="project" value="TreeGrafter"/>
</dbReference>
<feature type="compositionally biased region" description="Polar residues" evidence="3">
    <location>
        <begin position="448"/>
        <end position="457"/>
    </location>
</feature>
<dbReference type="InterPro" id="IPR051681">
    <property type="entry name" value="Ser/Thr_Kinases-Pseudokinases"/>
</dbReference>
<keyword evidence="6" id="KW-1185">Reference proteome</keyword>
<dbReference type="PANTHER" id="PTHR44329">
    <property type="entry name" value="SERINE/THREONINE-PROTEIN KINASE TNNI3K-RELATED"/>
    <property type="match status" value="1"/>
</dbReference>
<dbReference type="EMBL" id="ML213506">
    <property type="protein sequence ID" value="TFK53944.1"/>
    <property type="molecule type" value="Genomic_DNA"/>
</dbReference>
<dbReference type="PANTHER" id="PTHR44329:SF298">
    <property type="entry name" value="MIXED LINEAGE KINASE DOMAIN-LIKE PROTEIN"/>
    <property type="match status" value="1"/>
</dbReference>
<dbReference type="InterPro" id="IPR008271">
    <property type="entry name" value="Ser/Thr_kinase_AS"/>
</dbReference>
<protein>
    <submittedName>
        <fullName evidence="5">Kinase-like protein</fullName>
    </submittedName>
</protein>
<name>A0A5C3N880_9AGAM</name>
<dbReference type="InterPro" id="IPR001245">
    <property type="entry name" value="Ser-Thr/Tyr_kinase_cat_dom"/>
</dbReference>
<evidence type="ECO:0000256" key="2">
    <source>
        <dbReference type="ARBA" id="ARBA00022840"/>
    </source>
</evidence>
<dbReference type="InterPro" id="IPR011009">
    <property type="entry name" value="Kinase-like_dom_sf"/>
</dbReference>
<keyword evidence="5" id="KW-0808">Transferase</keyword>
<proteinExistence type="predicted"/>
<accession>A0A5C3N880</accession>
<feature type="region of interest" description="Disordered" evidence="3">
    <location>
        <begin position="443"/>
        <end position="484"/>
    </location>
</feature>
<feature type="region of interest" description="Disordered" evidence="3">
    <location>
        <begin position="822"/>
        <end position="844"/>
    </location>
</feature>
<evidence type="ECO:0000259" key="4">
    <source>
        <dbReference type="PROSITE" id="PS50011"/>
    </source>
</evidence>
<dbReference type="OrthoDB" id="4062651at2759"/>
<evidence type="ECO:0000313" key="6">
    <source>
        <dbReference type="Proteomes" id="UP000305948"/>
    </source>
</evidence>
<dbReference type="GO" id="GO:0005524">
    <property type="term" value="F:ATP binding"/>
    <property type="evidence" value="ECO:0007669"/>
    <property type="project" value="UniProtKB-KW"/>
</dbReference>
<dbReference type="InterPro" id="IPR000719">
    <property type="entry name" value="Prot_kinase_dom"/>
</dbReference>
<feature type="domain" description="Protein kinase" evidence="4">
    <location>
        <begin position="171"/>
        <end position="453"/>
    </location>
</feature>